<organism evidence="4">
    <name type="scientific">Phallusia mammillata</name>
    <dbReference type="NCBI Taxonomy" id="59560"/>
    <lineage>
        <taxon>Eukaryota</taxon>
        <taxon>Metazoa</taxon>
        <taxon>Chordata</taxon>
        <taxon>Tunicata</taxon>
        <taxon>Ascidiacea</taxon>
        <taxon>Phlebobranchia</taxon>
        <taxon>Ascidiidae</taxon>
        <taxon>Phallusia</taxon>
    </lineage>
</organism>
<keyword evidence="2" id="KW-0560">Oxidoreductase</keyword>
<proteinExistence type="evidence at transcript level"/>
<feature type="compositionally biased region" description="Basic and acidic residues" evidence="3">
    <location>
        <begin position="265"/>
        <end position="277"/>
    </location>
</feature>
<reference evidence="4" key="1">
    <citation type="submission" date="2020-04" db="EMBL/GenBank/DDBJ databases">
        <authorList>
            <person name="Neveu A P."/>
        </authorList>
    </citation>
    <scope>NUCLEOTIDE SEQUENCE</scope>
    <source>
        <tissue evidence="4">Whole embryo</tissue>
    </source>
</reference>
<evidence type="ECO:0000313" key="4">
    <source>
        <dbReference type="EMBL" id="CAB3254276.1"/>
    </source>
</evidence>
<evidence type="ECO:0000256" key="3">
    <source>
        <dbReference type="SAM" id="MobiDB-lite"/>
    </source>
</evidence>
<dbReference type="PRINTS" id="PR00081">
    <property type="entry name" value="GDHRDH"/>
</dbReference>
<dbReference type="SUPFAM" id="SSF51735">
    <property type="entry name" value="NAD(P)-binding Rossmann-fold domains"/>
    <property type="match status" value="1"/>
</dbReference>
<dbReference type="Gene3D" id="3.40.50.720">
    <property type="entry name" value="NAD(P)-binding Rossmann-like Domain"/>
    <property type="match status" value="1"/>
</dbReference>
<dbReference type="PANTHER" id="PTHR43313:SF36">
    <property type="entry name" value="D-BETA-HYDROXYBUTYRATE DEHYDROGENASE, MITOCHONDRIAL"/>
    <property type="match status" value="1"/>
</dbReference>
<evidence type="ECO:0000256" key="1">
    <source>
        <dbReference type="ARBA" id="ARBA00006484"/>
    </source>
</evidence>
<feature type="compositionally biased region" description="Polar residues" evidence="3">
    <location>
        <begin position="232"/>
        <end position="241"/>
    </location>
</feature>
<sequence>MAKSQAKPVVITGCDVPNSYGYELALRLDHQGYAVFAGCADCNSIGARSLASRGTTNLAILQIDVTKQDEIDDATEMINDMIGDDGLWAVVNCAESYTVAEVDWCAMEDFDEIMQVNFLGTVRVTKSLLHLIRKARGRVINLSSMAGCVSRAGQAAYSSSKFAIEAFSDSLRQEMLKWGVFVSLVEPAFFPEGNAVLSDSETSTRLQRVPKHIKDAYGDEYFTEYIHSVSGTLKRTPSDDPSNPLLPGSQSSTLTSGYSSMKSDSSMKHRSPQEKKIAGGKSPTSSLKDPKRQSLTSLPSSATSTLKSQGSPNLSNTNRVLHALMEAVTSPSPKVRYFVGSFQDRVVKSFSSLLPTVVMDTYLTSGEVSKVVPKLIKEKTE</sequence>
<feature type="compositionally biased region" description="Low complexity" evidence="3">
    <location>
        <begin position="294"/>
        <end position="308"/>
    </location>
</feature>
<dbReference type="EMBL" id="LR785862">
    <property type="protein sequence ID" value="CAB3254276.1"/>
    <property type="molecule type" value="mRNA"/>
</dbReference>
<dbReference type="InterPro" id="IPR002347">
    <property type="entry name" value="SDR_fam"/>
</dbReference>
<dbReference type="GO" id="GO:0008202">
    <property type="term" value="P:steroid metabolic process"/>
    <property type="evidence" value="ECO:0007669"/>
    <property type="project" value="TreeGrafter"/>
</dbReference>
<dbReference type="GO" id="GO:0016491">
    <property type="term" value="F:oxidoreductase activity"/>
    <property type="evidence" value="ECO:0007669"/>
    <property type="project" value="UniProtKB-KW"/>
</dbReference>
<gene>
    <name evidence="4" type="primary">Hsd17b6</name>
</gene>
<dbReference type="PROSITE" id="PS00061">
    <property type="entry name" value="ADH_SHORT"/>
    <property type="match status" value="1"/>
</dbReference>
<dbReference type="InterPro" id="IPR020904">
    <property type="entry name" value="Sc_DH/Rdtase_CS"/>
</dbReference>
<feature type="compositionally biased region" description="Low complexity" evidence="3">
    <location>
        <begin position="249"/>
        <end position="264"/>
    </location>
</feature>
<accession>A0A6F9DE41</accession>
<dbReference type="PANTHER" id="PTHR43313">
    <property type="entry name" value="SHORT-CHAIN DEHYDROGENASE/REDUCTASE FAMILY 9C"/>
    <property type="match status" value="1"/>
</dbReference>
<protein>
    <submittedName>
        <fullName evidence="4">17-beta-hydroxysteroid dehydrogenase type 6</fullName>
    </submittedName>
</protein>
<evidence type="ECO:0000256" key="2">
    <source>
        <dbReference type="ARBA" id="ARBA00023002"/>
    </source>
</evidence>
<dbReference type="InterPro" id="IPR036291">
    <property type="entry name" value="NAD(P)-bd_dom_sf"/>
</dbReference>
<comment type="similarity">
    <text evidence="1">Belongs to the short-chain dehydrogenases/reductases (SDR) family.</text>
</comment>
<feature type="region of interest" description="Disordered" evidence="3">
    <location>
        <begin position="232"/>
        <end position="315"/>
    </location>
</feature>
<name>A0A6F9DE41_9ASCI</name>
<dbReference type="AlphaFoldDB" id="A0A6F9DE41"/>
<dbReference type="Pfam" id="PF00106">
    <property type="entry name" value="adh_short"/>
    <property type="match status" value="1"/>
</dbReference>